<dbReference type="Proteomes" id="UP000230423">
    <property type="component" value="Unassembled WGS sequence"/>
</dbReference>
<gene>
    <name evidence="2" type="ORF">TELCIR_12528</name>
</gene>
<protein>
    <submittedName>
        <fullName evidence="2">Uncharacterized protein</fullName>
    </submittedName>
</protein>
<feature type="region of interest" description="Disordered" evidence="1">
    <location>
        <begin position="1"/>
        <end position="20"/>
    </location>
</feature>
<feature type="compositionally biased region" description="Basic and acidic residues" evidence="1">
    <location>
        <begin position="9"/>
        <end position="20"/>
    </location>
</feature>
<feature type="non-terminal residue" evidence="2">
    <location>
        <position position="64"/>
    </location>
</feature>
<dbReference type="EMBL" id="KZ348735">
    <property type="protein sequence ID" value="PIO65783.1"/>
    <property type="molecule type" value="Genomic_DNA"/>
</dbReference>
<evidence type="ECO:0000313" key="3">
    <source>
        <dbReference type="Proteomes" id="UP000230423"/>
    </source>
</evidence>
<evidence type="ECO:0000313" key="2">
    <source>
        <dbReference type="EMBL" id="PIO65783.1"/>
    </source>
</evidence>
<reference evidence="2 3" key="1">
    <citation type="submission" date="2015-09" db="EMBL/GenBank/DDBJ databases">
        <title>Draft genome of the parasitic nematode Teladorsagia circumcincta isolate WARC Sus (inbred).</title>
        <authorList>
            <person name="Mitreva M."/>
        </authorList>
    </citation>
    <scope>NUCLEOTIDE SEQUENCE [LARGE SCALE GENOMIC DNA]</scope>
    <source>
        <strain evidence="2 3">S</strain>
    </source>
</reference>
<proteinExistence type="predicted"/>
<name>A0A2G9U6C0_TELCI</name>
<sequence>MNWILPGAKAREKPSVEPKPKHTLIRLRQFAKLLDKPTGSINFSSIAKSNMLCGEHFPCPEGRR</sequence>
<dbReference type="AlphaFoldDB" id="A0A2G9U6C0"/>
<organism evidence="2 3">
    <name type="scientific">Teladorsagia circumcincta</name>
    <name type="common">Brown stomach worm</name>
    <name type="synonym">Ostertagia circumcincta</name>
    <dbReference type="NCBI Taxonomy" id="45464"/>
    <lineage>
        <taxon>Eukaryota</taxon>
        <taxon>Metazoa</taxon>
        <taxon>Ecdysozoa</taxon>
        <taxon>Nematoda</taxon>
        <taxon>Chromadorea</taxon>
        <taxon>Rhabditida</taxon>
        <taxon>Rhabditina</taxon>
        <taxon>Rhabditomorpha</taxon>
        <taxon>Strongyloidea</taxon>
        <taxon>Trichostrongylidae</taxon>
        <taxon>Teladorsagia</taxon>
    </lineage>
</organism>
<accession>A0A2G9U6C0</accession>
<evidence type="ECO:0000256" key="1">
    <source>
        <dbReference type="SAM" id="MobiDB-lite"/>
    </source>
</evidence>
<keyword evidence="3" id="KW-1185">Reference proteome</keyword>